<evidence type="ECO:0000256" key="2">
    <source>
        <dbReference type="ARBA" id="ARBA00006375"/>
    </source>
</evidence>
<evidence type="ECO:0000256" key="8">
    <source>
        <dbReference type="PROSITE-ProRule" id="PRU00282"/>
    </source>
</evidence>
<comment type="caution">
    <text evidence="10">The sequence shown here is derived from an EMBL/GenBank/DDBJ whole genome shotgun (WGS) entry which is preliminary data.</text>
</comment>
<dbReference type="GO" id="GO:0016020">
    <property type="term" value="C:membrane"/>
    <property type="evidence" value="ECO:0007669"/>
    <property type="project" value="UniProtKB-SubCell"/>
</dbReference>
<keyword evidence="4 8" id="KW-0812">Transmembrane</keyword>
<evidence type="ECO:0000313" key="10">
    <source>
        <dbReference type="EMBL" id="KAG2486912.1"/>
    </source>
</evidence>
<dbReference type="InterPro" id="IPR050391">
    <property type="entry name" value="Mito_Metabolite_Transporter"/>
</dbReference>
<organism evidence="10 11">
    <name type="scientific">Edaphochlamys debaryana</name>
    <dbReference type="NCBI Taxonomy" id="47281"/>
    <lineage>
        <taxon>Eukaryota</taxon>
        <taxon>Viridiplantae</taxon>
        <taxon>Chlorophyta</taxon>
        <taxon>core chlorophytes</taxon>
        <taxon>Chlorophyceae</taxon>
        <taxon>CS clade</taxon>
        <taxon>Chlamydomonadales</taxon>
        <taxon>Chlamydomonadales incertae sedis</taxon>
        <taxon>Edaphochlamys</taxon>
    </lineage>
</organism>
<comment type="similarity">
    <text evidence="2 9">Belongs to the mitochondrial carrier (TC 2.A.29) family.</text>
</comment>
<dbReference type="EMBL" id="JAEHOE010000104">
    <property type="protein sequence ID" value="KAG2486912.1"/>
    <property type="molecule type" value="Genomic_DNA"/>
</dbReference>
<feature type="repeat" description="Solcar" evidence="8">
    <location>
        <begin position="130"/>
        <end position="214"/>
    </location>
</feature>
<comment type="subcellular location">
    <subcellularLocation>
        <location evidence="1">Membrane</location>
        <topology evidence="1">Multi-pass membrane protein</topology>
    </subcellularLocation>
</comment>
<evidence type="ECO:0000256" key="1">
    <source>
        <dbReference type="ARBA" id="ARBA00004141"/>
    </source>
</evidence>
<sequence>MIQASHPDAAAQAQAVLSVAKKATILQDLFISSLSVSGATLFTNPLDVIKTRLQLHRRSTVPGVRPPGLVRTGVMLVREEGVLGLWKGLTPALARGFVYGGMRLGLYAPTRDLLETLASATSDGATGGLAAVGLKVAAGTLSGALAAGLTSPTELVKTRLQAKDCSAKGPVEVALQVVKADGPLGLWRGAVPSMVRAGLLTASQVATYDTVKREVLMLSGWGDCLATHLTSSLISGVVVTTATNPADVIKTKMFVGGASSGRSIVQVAGDIVREDGAMGFLKGWSANYARLGPQTVIIFVISEALRSAMGLQGL</sequence>
<dbReference type="PROSITE" id="PS50920">
    <property type="entry name" value="SOLCAR"/>
    <property type="match status" value="3"/>
</dbReference>
<evidence type="ECO:0000313" key="11">
    <source>
        <dbReference type="Proteomes" id="UP000612055"/>
    </source>
</evidence>
<feature type="repeat" description="Solcar" evidence="8">
    <location>
        <begin position="223"/>
        <end position="308"/>
    </location>
</feature>
<proteinExistence type="inferred from homology"/>
<dbReference type="Gene3D" id="1.50.40.10">
    <property type="entry name" value="Mitochondrial carrier domain"/>
    <property type="match status" value="1"/>
</dbReference>
<accession>A0A836BS96</accession>
<dbReference type="AlphaFoldDB" id="A0A836BS96"/>
<keyword evidence="5" id="KW-0677">Repeat</keyword>
<dbReference type="OrthoDB" id="6703404at2759"/>
<dbReference type="InterPro" id="IPR018108">
    <property type="entry name" value="MCP_transmembrane"/>
</dbReference>
<evidence type="ECO:0000256" key="7">
    <source>
        <dbReference type="ARBA" id="ARBA00023136"/>
    </source>
</evidence>
<dbReference type="Pfam" id="PF00153">
    <property type="entry name" value="Mito_carr"/>
    <property type="match status" value="3"/>
</dbReference>
<reference evidence="10" key="1">
    <citation type="journal article" date="2020" name="bioRxiv">
        <title>Comparative genomics of Chlamydomonas.</title>
        <authorList>
            <person name="Craig R.J."/>
            <person name="Hasan A.R."/>
            <person name="Ness R.W."/>
            <person name="Keightley P.D."/>
        </authorList>
    </citation>
    <scope>NUCLEOTIDE SEQUENCE</scope>
    <source>
        <strain evidence="10">CCAP 11/70</strain>
    </source>
</reference>
<keyword evidence="11" id="KW-1185">Reference proteome</keyword>
<keyword evidence="3 9" id="KW-0813">Transport</keyword>
<evidence type="ECO:0000256" key="4">
    <source>
        <dbReference type="ARBA" id="ARBA00022692"/>
    </source>
</evidence>
<dbReference type="Proteomes" id="UP000612055">
    <property type="component" value="Unassembled WGS sequence"/>
</dbReference>
<dbReference type="PANTHER" id="PTHR45618">
    <property type="entry name" value="MITOCHONDRIAL DICARBOXYLATE CARRIER-RELATED"/>
    <property type="match status" value="1"/>
</dbReference>
<name>A0A836BS96_9CHLO</name>
<keyword evidence="6" id="KW-1133">Transmembrane helix</keyword>
<dbReference type="SUPFAM" id="SSF103506">
    <property type="entry name" value="Mitochondrial carrier"/>
    <property type="match status" value="1"/>
</dbReference>
<dbReference type="InterPro" id="IPR023395">
    <property type="entry name" value="MCP_dom_sf"/>
</dbReference>
<protein>
    <submittedName>
        <fullName evidence="10">Uncharacterized protein</fullName>
    </submittedName>
</protein>
<evidence type="ECO:0000256" key="3">
    <source>
        <dbReference type="ARBA" id="ARBA00022448"/>
    </source>
</evidence>
<keyword evidence="7 8" id="KW-0472">Membrane</keyword>
<evidence type="ECO:0000256" key="6">
    <source>
        <dbReference type="ARBA" id="ARBA00022989"/>
    </source>
</evidence>
<gene>
    <name evidence="10" type="ORF">HYH03_014411</name>
</gene>
<feature type="repeat" description="Solcar" evidence="8">
    <location>
        <begin position="23"/>
        <end position="113"/>
    </location>
</feature>
<evidence type="ECO:0000256" key="5">
    <source>
        <dbReference type="ARBA" id="ARBA00022737"/>
    </source>
</evidence>
<evidence type="ECO:0000256" key="9">
    <source>
        <dbReference type="RuleBase" id="RU000488"/>
    </source>
</evidence>